<name>A0A640TK86_STRNI</name>
<evidence type="ECO:0000313" key="3">
    <source>
        <dbReference type="EMBL" id="WAU06353.1"/>
    </source>
</evidence>
<evidence type="ECO:0000313" key="4">
    <source>
        <dbReference type="Proteomes" id="UP000429552"/>
    </source>
</evidence>
<dbReference type="EMBL" id="BLIP01000001">
    <property type="protein sequence ID" value="GFE23989.1"/>
    <property type="molecule type" value="Genomic_DNA"/>
</dbReference>
<keyword evidence="5" id="KW-1185">Reference proteome</keyword>
<gene>
    <name evidence="2" type="ORF">Sliba_44420</name>
    <name evidence="3" type="ORF">STRNI_004849</name>
</gene>
<evidence type="ECO:0000256" key="1">
    <source>
        <dbReference type="SAM" id="MobiDB-lite"/>
    </source>
</evidence>
<dbReference type="EMBL" id="CP114203">
    <property type="protein sequence ID" value="WAU06353.1"/>
    <property type="molecule type" value="Genomic_DNA"/>
</dbReference>
<reference evidence="3 5" key="2">
    <citation type="submission" date="2022-12" db="EMBL/GenBank/DDBJ databases">
        <authorList>
            <person name="Ruckert C."/>
            <person name="Busche T."/>
            <person name="Kalinowski J."/>
            <person name="Wittmann C."/>
        </authorList>
    </citation>
    <scope>NUCLEOTIDE SEQUENCE [LARGE SCALE GENOMIC DNA]</scope>
    <source>
        <strain evidence="3 5">DSM 40276</strain>
    </source>
</reference>
<sequence length="43" mass="4360">MANPRELPRSIGVDGRATGPAHFSGHGPVRGNAVRGPGPDLGK</sequence>
<dbReference type="Proteomes" id="UP000429552">
    <property type="component" value="Unassembled WGS sequence"/>
</dbReference>
<dbReference type="Proteomes" id="UP001210169">
    <property type="component" value="Chromosome"/>
</dbReference>
<evidence type="ECO:0000313" key="5">
    <source>
        <dbReference type="Proteomes" id="UP001210169"/>
    </source>
</evidence>
<protein>
    <submittedName>
        <fullName evidence="2">Uncharacterized protein</fullName>
    </submittedName>
</protein>
<reference evidence="2 4" key="1">
    <citation type="submission" date="2019-12" db="EMBL/GenBank/DDBJ databases">
        <title>Whole genome shotgun sequence of Streptomyces libani subsp. libani NBRC 13452.</title>
        <authorList>
            <person name="Ichikawa N."/>
            <person name="Kimura A."/>
            <person name="Kitahashi Y."/>
            <person name="Komaki H."/>
            <person name="Tamura T."/>
        </authorList>
    </citation>
    <scope>NUCLEOTIDE SEQUENCE [LARGE SCALE GENOMIC DNA]</scope>
    <source>
        <strain evidence="2 4">NBRC 13452</strain>
    </source>
</reference>
<evidence type="ECO:0000313" key="2">
    <source>
        <dbReference type="EMBL" id="GFE23989.1"/>
    </source>
</evidence>
<accession>A0A640TK86</accession>
<feature type="region of interest" description="Disordered" evidence="1">
    <location>
        <begin position="1"/>
        <end position="43"/>
    </location>
</feature>
<dbReference type="RefSeq" id="WP_268251386.1">
    <property type="nucleotide sequence ID" value="NZ_BLIP01000001.1"/>
</dbReference>
<organism evidence="2 4">
    <name type="scientific">Streptomyces nigrescens</name>
    <dbReference type="NCBI Taxonomy" id="1920"/>
    <lineage>
        <taxon>Bacteria</taxon>
        <taxon>Bacillati</taxon>
        <taxon>Actinomycetota</taxon>
        <taxon>Actinomycetes</taxon>
        <taxon>Kitasatosporales</taxon>
        <taxon>Streptomycetaceae</taxon>
        <taxon>Streptomyces</taxon>
    </lineage>
</organism>
<dbReference type="GeneID" id="301334008"/>
<dbReference type="AlphaFoldDB" id="A0A640TK86"/>
<proteinExistence type="predicted"/>